<dbReference type="EMBL" id="QXFV01007230">
    <property type="protein sequence ID" value="KAE8959289.1"/>
    <property type="molecule type" value="Genomic_DNA"/>
</dbReference>
<comment type="cofactor">
    <cofactor evidence="1">
        <name>a divalent metal cation</name>
        <dbReference type="ChEBI" id="CHEBI:60240"/>
    </cofactor>
</comment>
<reference evidence="5 6" key="1">
    <citation type="submission" date="2018-09" db="EMBL/GenBank/DDBJ databases">
        <title>Genomic investigation of the strawberry pathogen Phytophthora fragariae indicates pathogenicity is determined by transcriptional variation in three key races.</title>
        <authorList>
            <person name="Adams T.M."/>
            <person name="Armitage A.D."/>
            <person name="Sobczyk M.K."/>
            <person name="Bates H.J."/>
            <person name="Dunwell J.M."/>
            <person name="Nellist C.F."/>
            <person name="Harrison R.J."/>
        </authorList>
    </citation>
    <scope>NUCLEOTIDE SEQUENCE [LARGE SCALE GENOMIC DNA]</scope>
    <source>
        <strain evidence="5 6">SCRP249</strain>
    </source>
</reference>
<evidence type="ECO:0000313" key="5">
    <source>
        <dbReference type="EMBL" id="KAE8959289.1"/>
    </source>
</evidence>
<evidence type="ECO:0000256" key="1">
    <source>
        <dbReference type="ARBA" id="ARBA00001968"/>
    </source>
</evidence>
<dbReference type="InterPro" id="IPR027806">
    <property type="entry name" value="HARBI1_dom"/>
</dbReference>
<dbReference type="AlphaFoldDB" id="A0A6A3GNS9"/>
<gene>
    <name evidence="5" type="ORF">PR001_g30768</name>
</gene>
<evidence type="ECO:0000256" key="2">
    <source>
        <dbReference type="ARBA" id="ARBA00022723"/>
    </source>
</evidence>
<organism evidence="5 6">
    <name type="scientific">Phytophthora rubi</name>
    <dbReference type="NCBI Taxonomy" id="129364"/>
    <lineage>
        <taxon>Eukaryota</taxon>
        <taxon>Sar</taxon>
        <taxon>Stramenopiles</taxon>
        <taxon>Oomycota</taxon>
        <taxon>Peronosporomycetes</taxon>
        <taxon>Peronosporales</taxon>
        <taxon>Peronosporaceae</taxon>
        <taxon>Phytophthora</taxon>
    </lineage>
</organism>
<feature type="region of interest" description="Disordered" evidence="3">
    <location>
        <begin position="1"/>
        <end position="20"/>
    </location>
</feature>
<dbReference type="Pfam" id="PF13359">
    <property type="entry name" value="DDE_Tnp_4"/>
    <property type="match status" value="1"/>
</dbReference>
<feature type="compositionally biased region" description="Basic residues" evidence="3">
    <location>
        <begin position="1"/>
        <end position="10"/>
    </location>
</feature>
<comment type="caution">
    <text evidence="5">The sequence shown here is derived from an EMBL/GenBank/DDBJ whole genome shotgun (WGS) entry which is preliminary data.</text>
</comment>
<accession>A0A6A3GNS9</accession>
<dbReference type="GO" id="GO:0046872">
    <property type="term" value="F:metal ion binding"/>
    <property type="evidence" value="ECO:0007669"/>
    <property type="project" value="UniProtKB-KW"/>
</dbReference>
<name>A0A6A3GNS9_9STRA</name>
<dbReference type="Proteomes" id="UP000429607">
    <property type="component" value="Unassembled WGS sequence"/>
</dbReference>
<sequence length="443" mass="50665">MPPRQKKTKRTPREPTVAEVRASSAALFQVDELRKAKIARTAIPAPSQDSEDDQGAVAPRYDLCLRAEGSNGILRYTNFTPREFDSLWDAMESFVNQNWNVGRGKKSMHSGKDVLFMSVCALKHCGKWDTVAQIFRILPSTFQKMVRGFLAAVGPYLYEEYVGSLNATMAMSKMALSGKSFKHFPCARYATDATFQQANRPAGTHSEAITYYSGKHHLYGYKVEVSVLPTGLAINCSPHAKGSVSDITIFRDNDAFHLNALKKRPDEMHLEDDGPFTVEYTRDWAVLTDKGYQGLRSDFRAIHPKRQTRLNTLVLEETRNNDRISHDRVFVENYFGRMKMLWGVCSDKWRWDEGAYDLFFRVCLALTNAHVRLRPLRAEEGDDYQRYDARLREIGFSIKAREKERRTNYQEGRAARLAARSRVRGDESNEVYMPYGSDAETQM</sequence>
<evidence type="ECO:0000259" key="4">
    <source>
        <dbReference type="Pfam" id="PF13359"/>
    </source>
</evidence>
<evidence type="ECO:0000256" key="3">
    <source>
        <dbReference type="SAM" id="MobiDB-lite"/>
    </source>
</evidence>
<evidence type="ECO:0000313" key="6">
    <source>
        <dbReference type="Proteomes" id="UP000429607"/>
    </source>
</evidence>
<keyword evidence="2" id="KW-0479">Metal-binding</keyword>
<feature type="domain" description="DDE Tnp4" evidence="4">
    <location>
        <begin position="192"/>
        <end position="368"/>
    </location>
</feature>
<protein>
    <recommendedName>
        <fullName evidence="4">DDE Tnp4 domain-containing protein</fullName>
    </recommendedName>
</protein>
<proteinExistence type="predicted"/>